<keyword evidence="1" id="KW-0229">DNA integration</keyword>
<feature type="region of interest" description="Disordered" evidence="5">
    <location>
        <begin position="71"/>
        <end position="103"/>
    </location>
</feature>
<dbReference type="InterPro" id="IPR022000">
    <property type="entry name" value="Min27-like_integrase_DNA_bind"/>
</dbReference>
<proteinExistence type="predicted"/>
<accession>A0A7W4LQI1</accession>
<dbReference type="Gene3D" id="1.10.443.10">
    <property type="entry name" value="Intergrase catalytic core"/>
    <property type="match status" value="1"/>
</dbReference>
<dbReference type="Pfam" id="PF12167">
    <property type="entry name" value="Arm-DNA-bind_2"/>
    <property type="match status" value="1"/>
</dbReference>
<comment type="caution">
    <text evidence="8">The sequence shown here is derived from an EMBL/GenBank/DDBJ whole genome shotgun (WGS) entry which is preliminary data.</text>
</comment>
<evidence type="ECO:0000259" key="7">
    <source>
        <dbReference type="PROSITE" id="PS51900"/>
    </source>
</evidence>
<reference evidence="8 9" key="1">
    <citation type="submission" date="2020-08" db="EMBL/GenBank/DDBJ databases">
        <authorList>
            <person name="Kim C.M."/>
        </authorList>
    </citation>
    <scope>NUCLEOTIDE SEQUENCE [LARGE SCALE GENOMIC DNA]</scope>
    <source>
        <strain evidence="8 9">UL070</strain>
    </source>
</reference>
<dbReference type="InterPro" id="IPR010998">
    <property type="entry name" value="Integrase_recombinase_N"/>
</dbReference>
<evidence type="ECO:0000259" key="6">
    <source>
        <dbReference type="PROSITE" id="PS51898"/>
    </source>
</evidence>
<dbReference type="Pfam" id="PF00589">
    <property type="entry name" value="Phage_integrase"/>
    <property type="match status" value="1"/>
</dbReference>
<keyword evidence="3" id="KW-0233">DNA recombination</keyword>
<sequence>MKPDMPKGVEVHNGRVRISFMLNGKRHRESFKDMPANQKTIDYARKVRELVIDEISQGVFDYARRFPDSTKATNTIETTTNPPVPTPQETPVSTNAATEPESKVMTVSEGVRRWLRVMKGQTASTTYINYRCKAGHVIRRFGDTPINEVSIHDLKLFRNEMVKPENGEKGLSPKTVNDILIVLRGVWAEAKADRWIPSNHMLEISNHKPNAKSKADPFTRDEIKQIQRADPERMPEARLVVFNCWTGLSRSELLGLAREDIDLANNLIYVKRACVEDEFRIPKEELRERSVELIKPAAALIRQILKDTANCKAQQIEVTQRDNLTSEQETVTLLFRDWVTGKPWRSDDLDKWFTEHLVKAKIRHRGINQCRHTFASQALSSHVNMEWLAKQLGHADTTMIKKHYGKFIPKDAKRMASRVSEQMGFEEGYSGM</sequence>
<dbReference type="RefSeq" id="WP_183090861.1">
    <property type="nucleotide sequence ID" value="NZ_JACJUD010000008.1"/>
</dbReference>
<dbReference type="InterPro" id="IPR002104">
    <property type="entry name" value="Integrase_catalytic"/>
</dbReference>
<dbReference type="InterPro" id="IPR050090">
    <property type="entry name" value="Tyrosine_recombinase_XerCD"/>
</dbReference>
<evidence type="ECO:0000256" key="4">
    <source>
        <dbReference type="PROSITE-ProRule" id="PRU01248"/>
    </source>
</evidence>
<evidence type="ECO:0000256" key="3">
    <source>
        <dbReference type="ARBA" id="ARBA00023172"/>
    </source>
</evidence>
<dbReference type="GO" id="GO:0003677">
    <property type="term" value="F:DNA binding"/>
    <property type="evidence" value="ECO:0007669"/>
    <property type="project" value="UniProtKB-UniRule"/>
</dbReference>
<dbReference type="PROSITE" id="PS51898">
    <property type="entry name" value="TYR_RECOMBINASE"/>
    <property type="match status" value="1"/>
</dbReference>
<dbReference type="PANTHER" id="PTHR30349:SF36">
    <property type="entry name" value="PROPHAGE INTEGRASE INTR-RELATED"/>
    <property type="match status" value="1"/>
</dbReference>
<dbReference type="EMBL" id="JACJUD010000008">
    <property type="protein sequence ID" value="MBB2497330.1"/>
    <property type="molecule type" value="Genomic_DNA"/>
</dbReference>
<organism evidence="8 9">
    <name type="scientific">Aquipseudomonas ullengensis</name>
    <dbReference type="NCBI Taxonomy" id="2759166"/>
    <lineage>
        <taxon>Bacteria</taxon>
        <taxon>Pseudomonadati</taxon>
        <taxon>Pseudomonadota</taxon>
        <taxon>Gammaproteobacteria</taxon>
        <taxon>Pseudomonadales</taxon>
        <taxon>Pseudomonadaceae</taxon>
        <taxon>Aquipseudomonas</taxon>
    </lineage>
</organism>
<dbReference type="PROSITE" id="PS51900">
    <property type="entry name" value="CB"/>
    <property type="match status" value="1"/>
</dbReference>
<dbReference type="SUPFAM" id="SSF56349">
    <property type="entry name" value="DNA breaking-rejoining enzymes"/>
    <property type="match status" value="1"/>
</dbReference>
<evidence type="ECO:0000313" key="9">
    <source>
        <dbReference type="Proteomes" id="UP000542720"/>
    </source>
</evidence>
<name>A0A7W4LQI1_9GAMM</name>
<evidence type="ECO:0000313" key="8">
    <source>
        <dbReference type="EMBL" id="MBB2497330.1"/>
    </source>
</evidence>
<dbReference type="InterPro" id="IPR013762">
    <property type="entry name" value="Integrase-like_cat_sf"/>
</dbReference>
<dbReference type="InterPro" id="IPR011010">
    <property type="entry name" value="DNA_brk_join_enz"/>
</dbReference>
<dbReference type="Proteomes" id="UP000542720">
    <property type="component" value="Unassembled WGS sequence"/>
</dbReference>
<dbReference type="AlphaFoldDB" id="A0A7W4LQI1"/>
<evidence type="ECO:0000256" key="5">
    <source>
        <dbReference type="SAM" id="MobiDB-lite"/>
    </source>
</evidence>
<dbReference type="InterPro" id="IPR044068">
    <property type="entry name" value="CB"/>
</dbReference>
<keyword evidence="9" id="KW-1185">Reference proteome</keyword>
<gene>
    <name evidence="8" type="ORF">H3H51_20100</name>
</gene>
<dbReference type="PANTHER" id="PTHR30349">
    <property type="entry name" value="PHAGE INTEGRASE-RELATED"/>
    <property type="match status" value="1"/>
</dbReference>
<feature type="domain" description="Tyr recombinase" evidence="6">
    <location>
        <begin position="213"/>
        <end position="417"/>
    </location>
</feature>
<dbReference type="GO" id="GO:0015074">
    <property type="term" value="P:DNA integration"/>
    <property type="evidence" value="ECO:0007669"/>
    <property type="project" value="UniProtKB-KW"/>
</dbReference>
<feature type="domain" description="Core-binding (CB)" evidence="7">
    <location>
        <begin position="105"/>
        <end position="191"/>
    </location>
</feature>
<keyword evidence="2 4" id="KW-0238">DNA-binding</keyword>
<dbReference type="Gene3D" id="1.10.150.130">
    <property type="match status" value="1"/>
</dbReference>
<evidence type="ECO:0000256" key="1">
    <source>
        <dbReference type="ARBA" id="ARBA00022908"/>
    </source>
</evidence>
<dbReference type="GO" id="GO:0006310">
    <property type="term" value="P:DNA recombination"/>
    <property type="evidence" value="ECO:0007669"/>
    <property type="project" value="UniProtKB-KW"/>
</dbReference>
<evidence type="ECO:0000256" key="2">
    <source>
        <dbReference type="ARBA" id="ARBA00023125"/>
    </source>
</evidence>
<protein>
    <submittedName>
        <fullName evidence="8">DUF3596 domain-containing protein</fullName>
    </submittedName>
</protein>